<dbReference type="EMBL" id="CALNXK010000166">
    <property type="protein sequence ID" value="CAH3171718.1"/>
    <property type="molecule type" value="Genomic_DNA"/>
</dbReference>
<accession>A0ABN8R1L1</accession>
<comment type="caution">
    <text evidence="1">The sequence shown here is derived from an EMBL/GenBank/DDBJ whole genome shotgun (WGS) entry which is preliminary data.</text>
</comment>
<organism evidence="1 2">
    <name type="scientific">Porites lobata</name>
    <dbReference type="NCBI Taxonomy" id="104759"/>
    <lineage>
        <taxon>Eukaryota</taxon>
        <taxon>Metazoa</taxon>
        <taxon>Cnidaria</taxon>
        <taxon>Anthozoa</taxon>
        <taxon>Hexacorallia</taxon>
        <taxon>Scleractinia</taxon>
        <taxon>Fungiina</taxon>
        <taxon>Poritidae</taxon>
        <taxon>Porites</taxon>
    </lineage>
</organism>
<protein>
    <recommendedName>
        <fullName evidence="3">RIB43A-like with coiled-coils protein 2</fullName>
    </recommendedName>
</protein>
<keyword evidence="2" id="KW-1185">Reference proteome</keyword>
<evidence type="ECO:0008006" key="3">
    <source>
        <dbReference type="Google" id="ProtNLM"/>
    </source>
</evidence>
<name>A0ABN8R1L1_9CNID</name>
<proteinExistence type="predicted"/>
<sequence>MSNSNPLRTDACMKRTVSMETVLRHHEIQERKLQGKREAYKRRNDTYVKAMYGSPQDKEEVRQDGRTALLQQMKEKELADKNAMAEKTKESDFAISYDRICIEQDKEDKINKEKYLQQFRNENKRLMELRAEQQKKDRCARHLEERNLLQQSPINWSHTLH</sequence>
<evidence type="ECO:0000313" key="2">
    <source>
        <dbReference type="Proteomes" id="UP001159405"/>
    </source>
</evidence>
<reference evidence="1 2" key="1">
    <citation type="submission" date="2022-05" db="EMBL/GenBank/DDBJ databases">
        <authorList>
            <consortium name="Genoscope - CEA"/>
            <person name="William W."/>
        </authorList>
    </citation>
    <scope>NUCLEOTIDE SEQUENCE [LARGE SCALE GENOMIC DNA]</scope>
</reference>
<gene>
    <name evidence="1" type="ORF">PLOB_00012077</name>
</gene>
<dbReference type="Proteomes" id="UP001159405">
    <property type="component" value="Unassembled WGS sequence"/>
</dbReference>
<evidence type="ECO:0000313" key="1">
    <source>
        <dbReference type="EMBL" id="CAH3171718.1"/>
    </source>
</evidence>